<sequence length="165" mass="18696">MGDFNAKVCKEEEFCAVIGRNSLHSISIENGNRVLRFAASRNMVIGSTLLQHKDINKITWRSPDDSTYIQIEHILIDSRRISNLLNVRTFKGDTFFSHLTFRSINTGTQTPSQVITETPAEEYEEEDLIETPTIDELQDIINKLKNHKAAGPDGISPETYTVEKN</sequence>
<dbReference type="EMBL" id="BPLQ01004199">
    <property type="protein sequence ID" value="GIY06345.1"/>
    <property type="molecule type" value="Genomic_DNA"/>
</dbReference>
<organism evidence="1 2">
    <name type="scientific">Caerostris darwini</name>
    <dbReference type="NCBI Taxonomy" id="1538125"/>
    <lineage>
        <taxon>Eukaryota</taxon>
        <taxon>Metazoa</taxon>
        <taxon>Ecdysozoa</taxon>
        <taxon>Arthropoda</taxon>
        <taxon>Chelicerata</taxon>
        <taxon>Arachnida</taxon>
        <taxon>Araneae</taxon>
        <taxon>Araneomorphae</taxon>
        <taxon>Entelegynae</taxon>
        <taxon>Araneoidea</taxon>
        <taxon>Araneidae</taxon>
        <taxon>Caerostris</taxon>
    </lineage>
</organism>
<evidence type="ECO:0000313" key="1">
    <source>
        <dbReference type="EMBL" id="GIY06345.1"/>
    </source>
</evidence>
<dbReference type="AlphaFoldDB" id="A0AAV4QA68"/>
<dbReference type="Proteomes" id="UP001054837">
    <property type="component" value="Unassembled WGS sequence"/>
</dbReference>
<comment type="caution">
    <text evidence="1">The sequence shown here is derived from an EMBL/GenBank/DDBJ whole genome shotgun (WGS) entry which is preliminary data.</text>
</comment>
<keyword evidence="2" id="KW-1185">Reference proteome</keyword>
<gene>
    <name evidence="1" type="primary">B7P43_G06398</name>
    <name evidence="1" type="ORF">CDAR_395361</name>
</gene>
<accession>A0AAV4QA68</accession>
<name>A0AAV4QA68_9ARAC</name>
<protein>
    <recommendedName>
        <fullName evidence="3">Endonuclease/exonuclease/phosphatase domain-containing protein</fullName>
    </recommendedName>
</protein>
<proteinExistence type="predicted"/>
<reference evidence="1 2" key="1">
    <citation type="submission" date="2021-06" db="EMBL/GenBank/DDBJ databases">
        <title>Caerostris darwini draft genome.</title>
        <authorList>
            <person name="Kono N."/>
            <person name="Arakawa K."/>
        </authorList>
    </citation>
    <scope>NUCLEOTIDE SEQUENCE [LARGE SCALE GENOMIC DNA]</scope>
</reference>
<evidence type="ECO:0008006" key="3">
    <source>
        <dbReference type="Google" id="ProtNLM"/>
    </source>
</evidence>
<evidence type="ECO:0000313" key="2">
    <source>
        <dbReference type="Proteomes" id="UP001054837"/>
    </source>
</evidence>